<accession>A0A2D0NA25</accession>
<proteinExistence type="predicted"/>
<comment type="caution">
    <text evidence="1">The sequence shown here is derived from an EMBL/GenBank/DDBJ whole genome shotgun (WGS) entry which is preliminary data.</text>
</comment>
<dbReference type="AlphaFoldDB" id="A0A2D0NA25"/>
<evidence type="ECO:0000313" key="1">
    <source>
        <dbReference type="EMBL" id="PHN05371.1"/>
    </source>
</evidence>
<sequence length="110" mass="12190">MKVQDSNASGQLVHLVTLKCKDEEHATQCLAALANYGKPDALSFNCLSYEYGLKSGTTDTVYLVERWNQWEDLDALLQAKVVPAIPMYNQLLATPFNPATDTLRIELADA</sequence>
<dbReference type="OrthoDB" id="9811020at2"/>
<evidence type="ECO:0000313" key="2">
    <source>
        <dbReference type="Proteomes" id="UP000223913"/>
    </source>
</evidence>
<dbReference type="EMBL" id="PDUD01000022">
    <property type="protein sequence ID" value="PHN05371.1"/>
    <property type="molecule type" value="Genomic_DNA"/>
</dbReference>
<name>A0A2D0NA25_FLAN2</name>
<keyword evidence="2" id="KW-1185">Reference proteome</keyword>
<protein>
    <recommendedName>
        <fullName evidence="3">ABM domain-containing protein</fullName>
    </recommendedName>
</protein>
<dbReference type="Gene3D" id="3.30.70.100">
    <property type="match status" value="1"/>
</dbReference>
<dbReference type="RefSeq" id="WP_099151423.1">
    <property type="nucleotide sequence ID" value="NZ_PDUD01000022.1"/>
</dbReference>
<organism evidence="1 2">
    <name type="scientific">Flavilitoribacter nigricans (strain ATCC 23147 / DSM 23189 / NBRC 102662 / NCIMB 1420 / SS-2)</name>
    <name type="common">Lewinella nigricans</name>
    <dbReference type="NCBI Taxonomy" id="1122177"/>
    <lineage>
        <taxon>Bacteria</taxon>
        <taxon>Pseudomonadati</taxon>
        <taxon>Bacteroidota</taxon>
        <taxon>Saprospiria</taxon>
        <taxon>Saprospirales</taxon>
        <taxon>Lewinellaceae</taxon>
        <taxon>Flavilitoribacter</taxon>
    </lineage>
</organism>
<dbReference type="Proteomes" id="UP000223913">
    <property type="component" value="Unassembled WGS sequence"/>
</dbReference>
<gene>
    <name evidence="1" type="ORF">CRP01_17820</name>
</gene>
<evidence type="ECO:0008006" key="3">
    <source>
        <dbReference type="Google" id="ProtNLM"/>
    </source>
</evidence>
<reference evidence="1 2" key="1">
    <citation type="submission" date="2017-10" db="EMBL/GenBank/DDBJ databases">
        <title>The draft genome sequence of Lewinella nigricans NBRC 102662.</title>
        <authorList>
            <person name="Wang K."/>
        </authorList>
    </citation>
    <scope>NUCLEOTIDE SEQUENCE [LARGE SCALE GENOMIC DNA]</scope>
    <source>
        <strain evidence="1 2">NBRC 102662</strain>
    </source>
</reference>